<evidence type="ECO:0000259" key="2">
    <source>
        <dbReference type="SMART" id="SM00355"/>
    </source>
</evidence>
<dbReference type="RefSeq" id="XP_006820757.1">
    <property type="nucleotide sequence ID" value="XM_006820694.1"/>
</dbReference>
<evidence type="ECO:0000313" key="4">
    <source>
        <dbReference type="RefSeq" id="XP_006820757.1"/>
    </source>
</evidence>
<dbReference type="Proteomes" id="UP000694865">
    <property type="component" value="Unplaced"/>
</dbReference>
<dbReference type="SMART" id="SM00355">
    <property type="entry name" value="ZnF_C2H2"/>
    <property type="match status" value="2"/>
</dbReference>
<proteinExistence type="predicted"/>
<organism evidence="3 4">
    <name type="scientific">Saccoglossus kowalevskii</name>
    <name type="common">Acorn worm</name>
    <dbReference type="NCBI Taxonomy" id="10224"/>
    <lineage>
        <taxon>Eukaryota</taxon>
        <taxon>Metazoa</taxon>
        <taxon>Hemichordata</taxon>
        <taxon>Enteropneusta</taxon>
        <taxon>Harrimaniidae</taxon>
        <taxon>Saccoglossus</taxon>
    </lineage>
</organism>
<evidence type="ECO:0000256" key="1">
    <source>
        <dbReference type="SAM" id="MobiDB-lite"/>
    </source>
</evidence>
<name>A0ABM0ML66_SACKO</name>
<feature type="compositionally biased region" description="Polar residues" evidence="1">
    <location>
        <begin position="131"/>
        <end position="168"/>
    </location>
</feature>
<dbReference type="InterPro" id="IPR013087">
    <property type="entry name" value="Znf_C2H2_type"/>
</dbReference>
<feature type="domain" description="C2H2-type" evidence="2">
    <location>
        <begin position="247"/>
        <end position="270"/>
    </location>
</feature>
<sequence>MDVDDLLVRKRPLSNSDTESTCPAKQQRVESVALHTSGADTTTNTTDISGHASQIHTILQNRFLGPAGVMYTMEPVAKKSVGTPAGNKGLAVDSTVSTGNDAVSVEVDMTNAVQEQNVSVVLRTNAYMKDSNGQATENKPTDSRSQATENKPTDSRSQAMDNKPTDSNGHAVDNKPIDSSGVMSGDCEGCRESVPFVFEHFSKIKNVHRVTFSDLKTAPYKCPDCVYETSIDVMLLSHHYAQFHGGYKCPQCETVSCDAANLKLHLDSKHLVI</sequence>
<dbReference type="Gene3D" id="3.30.160.60">
    <property type="entry name" value="Classic Zinc Finger"/>
    <property type="match status" value="1"/>
</dbReference>
<feature type="compositionally biased region" description="Polar residues" evidence="1">
    <location>
        <begin position="13"/>
        <end position="23"/>
    </location>
</feature>
<feature type="domain" description="C2H2-type" evidence="2">
    <location>
        <begin position="220"/>
        <end position="244"/>
    </location>
</feature>
<reference evidence="4" key="1">
    <citation type="submission" date="2025-08" db="UniProtKB">
        <authorList>
            <consortium name="RefSeq"/>
        </authorList>
    </citation>
    <scope>IDENTIFICATION</scope>
    <source>
        <tissue evidence="4">Testes</tissue>
    </source>
</reference>
<keyword evidence="3" id="KW-1185">Reference proteome</keyword>
<evidence type="ECO:0000313" key="3">
    <source>
        <dbReference type="Proteomes" id="UP000694865"/>
    </source>
</evidence>
<gene>
    <name evidence="4" type="primary">LOC102804488</name>
</gene>
<feature type="region of interest" description="Disordered" evidence="1">
    <location>
        <begin position="1"/>
        <end position="23"/>
    </location>
</feature>
<protein>
    <submittedName>
        <fullName evidence="4">Uncharacterized protein LOC102804488</fullName>
    </submittedName>
</protein>
<dbReference type="GeneID" id="102804488"/>
<accession>A0ABM0ML66</accession>
<feature type="region of interest" description="Disordered" evidence="1">
    <location>
        <begin position="128"/>
        <end position="179"/>
    </location>
</feature>